<name>M0NDT8_9EURY</name>
<evidence type="ECO:0000256" key="1">
    <source>
        <dbReference type="ARBA" id="ARBA00022729"/>
    </source>
</evidence>
<feature type="domain" description="PGF-CTERM archaeal protein-sorting signal" evidence="3">
    <location>
        <begin position="25"/>
        <end position="46"/>
    </location>
</feature>
<keyword evidence="2" id="KW-0472">Membrane</keyword>
<sequence length="48" mass="4757">MPSANTSQANEYLGLTGATSGLTGPGFGVVVAVIALVAAALVAVRRRQ</sequence>
<evidence type="ECO:0000313" key="5">
    <source>
        <dbReference type="Proteomes" id="UP000011625"/>
    </source>
</evidence>
<keyword evidence="2" id="KW-1133">Transmembrane helix</keyword>
<comment type="caution">
    <text evidence="4">The sequence shown here is derived from an EMBL/GenBank/DDBJ whole genome shotgun (WGS) entry which is preliminary data.</text>
</comment>
<evidence type="ECO:0000259" key="3">
    <source>
        <dbReference type="Pfam" id="PF18204"/>
    </source>
</evidence>
<keyword evidence="1" id="KW-0732">Signal</keyword>
<evidence type="ECO:0000256" key="2">
    <source>
        <dbReference type="SAM" id="Phobius"/>
    </source>
</evidence>
<proteinExistence type="predicted"/>
<dbReference type="PATRIC" id="fig|1227456.3.peg.543"/>
<dbReference type="InterPro" id="IPR026371">
    <property type="entry name" value="PGF_CTERM"/>
</dbReference>
<dbReference type="RefSeq" id="WP_005039639.1">
    <property type="nucleotide sequence ID" value="NZ_AOME01000014.1"/>
</dbReference>
<dbReference type="NCBIfam" id="TIGR04126">
    <property type="entry name" value="PGF_CTERM"/>
    <property type="match status" value="1"/>
</dbReference>
<keyword evidence="5" id="KW-1185">Reference proteome</keyword>
<dbReference type="Proteomes" id="UP000011625">
    <property type="component" value="Unassembled WGS sequence"/>
</dbReference>
<protein>
    <recommendedName>
        <fullName evidence="3">PGF-CTERM archaeal protein-sorting signal domain-containing protein</fullName>
    </recommendedName>
</protein>
<dbReference type="EMBL" id="AOME01000014">
    <property type="protein sequence ID" value="EMA55259.1"/>
    <property type="molecule type" value="Genomic_DNA"/>
</dbReference>
<dbReference type="AlphaFoldDB" id="M0NDT8"/>
<accession>M0NDT8</accession>
<evidence type="ECO:0000313" key="4">
    <source>
        <dbReference type="EMBL" id="EMA55259.1"/>
    </source>
</evidence>
<feature type="transmembrane region" description="Helical" evidence="2">
    <location>
        <begin position="22"/>
        <end position="44"/>
    </location>
</feature>
<dbReference type="GO" id="GO:0005886">
    <property type="term" value="C:plasma membrane"/>
    <property type="evidence" value="ECO:0007669"/>
    <property type="project" value="UniProtKB-SubCell"/>
</dbReference>
<gene>
    <name evidence="4" type="ORF">C450_02605</name>
</gene>
<dbReference type="Pfam" id="PF18204">
    <property type="entry name" value="PGF-CTERM"/>
    <property type="match status" value="1"/>
</dbReference>
<reference evidence="4 5" key="1">
    <citation type="journal article" date="2014" name="PLoS Genet.">
        <title>Phylogenetically driven sequencing of extremely halophilic archaea reveals strategies for static and dynamic osmo-response.</title>
        <authorList>
            <person name="Becker E.A."/>
            <person name="Seitzer P.M."/>
            <person name="Tritt A."/>
            <person name="Larsen D."/>
            <person name="Krusor M."/>
            <person name="Yao A.I."/>
            <person name="Wu D."/>
            <person name="Madern D."/>
            <person name="Eisen J.A."/>
            <person name="Darling A.E."/>
            <person name="Facciotti M.T."/>
        </authorList>
    </citation>
    <scope>NUCLEOTIDE SEQUENCE [LARGE SCALE GENOMIC DNA]</scope>
    <source>
        <strain evidence="4 5">DSM 8989</strain>
    </source>
</reference>
<organism evidence="4 5">
    <name type="scientific">Halococcus salifodinae DSM 8989</name>
    <dbReference type="NCBI Taxonomy" id="1227456"/>
    <lineage>
        <taxon>Archaea</taxon>
        <taxon>Methanobacteriati</taxon>
        <taxon>Methanobacteriota</taxon>
        <taxon>Stenosarchaea group</taxon>
        <taxon>Halobacteria</taxon>
        <taxon>Halobacteriales</taxon>
        <taxon>Halococcaceae</taxon>
        <taxon>Halococcus</taxon>
    </lineage>
</organism>
<dbReference type="GO" id="GO:0030115">
    <property type="term" value="C:S-layer"/>
    <property type="evidence" value="ECO:0007669"/>
    <property type="project" value="UniProtKB-SubCell"/>
</dbReference>
<keyword evidence="2" id="KW-0812">Transmembrane</keyword>